<comment type="caution">
    <text evidence="1">The sequence shown here is derived from an EMBL/GenBank/DDBJ whole genome shotgun (WGS) entry which is preliminary data.</text>
</comment>
<dbReference type="Proteomes" id="UP000249130">
    <property type="component" value="Unassembled WGS sequence"/>
</dbReference>
<dbReference type="OrthoDB" id="8438725at2"/>
<organism evidence="1 2">
    <name type="scientific">Rhodoplanes roseus</name>
    <dbReference type="NCBI Taxonomy" id="29409"/>
    <lineage>
        <taxon>Bacteria</taxon>
        <taxon>Pseudomonadati</taxon>
        <taxon>Pseudomonadota</taxon>
        <taxon>Alphaproteobacteria</taxon>
        <taxon>Hyphomicrobiales</taxon>
        <taxon>Nitrobacteraceae</taxon>
        <taxon>Rhodoplanes</taxon>
    </lineage>
</organism>
<protein>
    <submittedName>
        <fullName evidence="1">Uncharacterized protein</fullName>
    </submittedName>
</protein>
<proteinExistence type="predicted"/>
<accession>A0A327KWA0</accession>
<dbReference type="EMBL" id="NPEX01000275">
    <property type="protein sequence ID" value="RAI39648.1"/>
    <property type="molecule type" value="Genomic_DNA"/>
</dbReference>
<evidence type="ECO:0000313" key="1">
    <source>
        <dbReference type="EMBL" id="RAI39648.1"/>
    </source>
</evidence>
<reference evidence="1 2" key="1">
    <citation type="submission" date="2017-07" db="EMBL/GenBank/DDBJ databases">
        <title>Draft Genome Sequences of Select Purple Nonsulfur Bacteria.</title>
        <authorList>
            <person name="Lasarre B."/>
            <person name="Mckinlay J.B."/>
        </authorList>
    </citation>
    <scope>NUCLEOTIDE SEQUENCE [LARGE SCALE GENOMIC DNA]</scope>
    <source>
        <strain evidence="1 2">DSM 5909</strain>
    </source>
</reference>
<sequence>MRRRPGFAAAMRLHARAIVTLFYGNSLLNVLMNDRARAIFMLVALYLHVGGRDGDGPGLTVGALKDLCVALDLCSRGRCEAMLALLRAAGYFEAVPHADRRRRLLAPTEKLFALQHARWLAHVGALEKIDPSARRHRAVLDDPAFVRAFVRELGGPYVAGFRLLDHAPDLCLFVDRNAGLPILFALALEGPEEGPFPPVAPVRLSINALATRFAVSRKHVLTLLRDAERDGLVLRGPEQDRITMLPRLRDGFESLLATILVYVSRAAERASVEVGAAELAS</sequence>
<keyword evidence="2" id="KW-1185">Reference proteome</keyword>
<evidence type="ECO:0000313" key="2">
    <source>
        <dbReference type="Proteomes" id="UP000249130"/>
    </source>
</evidence>
<name>A0A327KWA0_9BRAD</name>
<dbReference type="AlphaFoldDB" id="A0A327KWA0"/>
<gene>
    <name evidence="1" type="ORF">CH341_25395</name>
</gene>